<protein>
    <submittedName>
        <fullName evidence="1">Uncharacterized protein</fullName>
    </submittedName>
</protein>
<organism evidence="1">
    <name type="scientific">marine sediment metagenome</name>
    <dbReference type="NCBI Taxonomy" id="412755"/>
    <lineage>
        <taxon>unclassified sequences</taxon>
        <taxon>metagenomes</taxon>
        <taxon>ecological metagenomes</taxon>
    </lineage>
</organism>
<dbReference type="EMBL" id="LAZR01048119">
    <property type="protein sequence ID" value="KKK92659.1"/>
    <property type="molecule type" value="Genomic_DNA"/>
</dbReference>
<gene>
    <name evidence="1" type="ORF">LCGC14_2700700</name>
</gene>
<name>A0A0F9BQ40_9ZZZZ</name>
<accession>A0A0F9BQ40</accession>
<proteinExistence type="predicted"/>
<comment type="caution">
    <text evidence="1">The sequence shown here is derived from an EMBL/GenBank/DDBJ whole genome shotgun (WGS) entry which is preliminary data.</text>
</comment>
<sequence length="25" mass="2827">NIMVKVIANTIIMNILVAKKDEKDI</sequence>
<feature type="non-terminal residue" evidence="1">
    <location>
        <position position="1"/>
    </location>
</feature>
<dbReference type="AlphaFoldDB" id="A0A0F9BQ40"/>
<evidence type="ECO:0000313" key="1">
    <source>
        <dbReference type="EMBL" id="KKK92659.1"/>
    </source>
</evidence>
<reference evidence="1" key="1">
    <citation type="journal article" date="2015" name="Nature">
        <title>Complex archaea that bridge the gap between prokaryotes and eukaryotes.</title>
        <authorList>
            <person name="Spang A."/>
            <person name="Saw J.H."/>
            <person name="Jorgensen S.L."/>
            <person name="Zaremba-Niedzwiedzka K."/>
            <person name="Martijn J."/>
            <person name="Lind A.E."/>
            <person name="van Eijk R."/>
            <person name="Schleper C."/>
            <person name="Guy L."/>
            <person name="Ettema T.J."/>
        </authorList>
    </citation>
    <scope>NUCLEOTIDE SEQUENCE</scope>
</reference>